<feature type="signal peptide" evidence="1">
    <location>
        <begin position="1"/>
        <end position="33"/>
    </location>
</feature>
<protein>
    <recommendedName>
        <fullName evidence="4">DUF2946 domain-containing protein</fullName>
    </recommendedName>
</protein>
<accession>A0A4R3PS98</accession>
<dbReference type="RefSeq" id="WP_087003848.1">
    <property type="nucleotide sequence ID" value="NZ_FWER01000059.1"/>
</dbReference>
<evidence type="ECO:0000313" key="3">
    <source>
        <dbReference type="Proteomes" id="UP000294576"/>
    </source>
</evidence>
<dbReference type="EMBL" id="SMBH01000026">
    <property type="protein sequence ID" value="TCU08618.1"/>
    <property type="molecule type" value="Genomic_DNA"/>
</dbReference>
<reference evidence="2 3" key="1">
    <citation type="submission" date="2019-03" db="EMBL/GenBank/DDBJ databases">
        <title>Genomic Encyclopedia of Type Strains, Phase IV (KMG-V): Genome sequencing to study the core and pangenomes of soil and plant-associated prokaryotes.</title>
        <authorList>
            <person name="Whitman W."/>
        </authorList>
    </citation>
    <scope>NUCLEOTIDE SEQUENCE [LARGE SCALE GENOMIC DNA]</scope>
    <source>
        <strain evidence="2 3">Hc14</strain>
    </source>
</reference>
<evidence type="ECO:0000313" key="2">
    <source>
        <dbReference type="EMBL" id="TCU08618.1"/>
    </source>
</evidence>
<comment type="caution">
    <text evidence="2">The sequence shown here is derived from an EMBL/GenBank/DDBJ whole genome shotgun (WGS) entry which is preliminary data.</text>
</comment>
<evidence type="ECO:0000256" key="1">
    <source>
        <dbReference type="SAM" id="SignalP"/>
    </source>
</evidence>
<evidence type="ECO:0008006" key="4">
    <source>
        <dbReference type="Google" id="ProtNLM"/>
    </source>
</evidence>
<name>A0A4R3PS98_RHISU</name>
<gene>
    <name evidence="2" type="ORF">EV132_1264</name>
</gene>
<dbReference type="AlphaFoldDB" id="A0A4R3PS98"/>
<proteinExistence type="predicted"/>
<keyword evidence="1" id="KW-0732">Signal</keyword>
<dbReference type="OrthoDB" id="8383028at2"/>
<organism evidence="2 3">
    <name type="scientific">Rhizobium sullae</name>
    <name type="common">Rhizobium hedysari</name>
    <dbReference type="NCBI Taxonomy" id="50338"/>
    <lineage>
        <taxon>Bacteria</taxon>
        <taxon>Pseudomonadati</taxon>
        <taxon>Pseudomonadota</taxon>
        <taxon>Alphaproteobacteria</taxon>
        <taxon>Hyphomicrobiales</taxon>
        <taxon>Rhizobiaceae</taxon>
        <taxon>Rhizobium/Agrobacterium group</taxon>
        <taxon>Rhizobium</taxon>
    </lineage>
</organism>
<sequence>MVADRRKFAWVNAVLTFLVALALLLAPAATAQAMQCHERPTHGHAGFEHSSFVTKDAHVSLQGGLHTPDHKPCCAVPCGFCIVLASMDRTGAPAAIGSFLRFAWGDQTGSGLALPPTLGPPRLPV</sequence>
<feature type="chain" id="PRO_5020480376" description="DUF2946 domain-containing protein" evidence="1">
    <location>
        <begin position="34"/>
        <end position="125"/>
    </location>
</feature>
<dbReference type="Proteomes" id="UP000294576">
    <property type="component" value="Unassembled WGS sequence"/>
</dbReference>